<dbReference type="KEGG" id="phy:AJ81_04825"/>
<dbReference type="SMART" id="SM00631">
    <property type="entry name" value="Zn_pept"/>
    <property type="match status" value="1"/>
</dbReference>
<dbReference type="PaxDb" id="1123384-AJ81_04825"/>
<feature type="domain" description="Peptidase M14" evidence="2">
    <location>
        <begin position="15"/>
        <end position="306"/>
    </location>
</feature>
<evidence type="ECO:0000313" key="4">
    <source>
        <dbReference type="Proteomes" id="UP000077469"/>
    </source>
</evidence>
<dbReference type="Pfam" id="PF00246">
    <property type="entry name" value="Peptidase_M14"/>
    <property type="match status" value="1"/>
</dbReference>
<gene>
    <name evidence="3" type="ORF">AJ81_04825</name>
</gene>
<dbReference type="EMBL" id="CP007141">
    <property type="protein sequence ID" value="AJC73640.1"/>
    <property type="molecule type" value="Genomic_DNA"/>
</dbReference>
<dbReference type="PATRIC" id="fig|1123384.7.peg.951"/>
<protein>
    <submittedName>
        <fullName evidence="3">Peptidase M14</fullName>
    </submittedName>
</protein>
<evidence type="ECO:0000313" key="3">
    <source>
        <dbReference type="EMBL" id="AJC73640.1"/>
    </source>
</evidence>
<evidence type="ECO:0000256" key="1">
    <source>
        <dbReference type="PROSITE-ProRule" id="PRU01379"/>
    </source>
</evidence>
<dbReference type="GO" id="GO:0006508">
    <property type="term" value="P:proteolysis"/>
    <property type="evidence" value="ECO:0007669"/>
    <property type="project" value="InterPro"/>
</dbReference>
<name>A0A0X1KR15_9THEM</name>
<feature type="active site" description="Proton donor/acceptor" evidence="1">
    <location>
        <position position="277"/>
    </location>
</feature>
<dbReference type="Proteomes" id="UP000077469">
    <property type="component" value="Chromosome"/>
</dbReference>
<reference evidence="3 4" key="1">
    <citation type="submission" date="2014-01" db="EMBL/GenBank/DDBJ databases">
        <title>Genome sequencing of Thermotog hypogea.</title>
        <authorList>
            <person name="Zhang X."/>
            <person name="Alvare G."/>
            <person name="Fristensky B."/>
            <person name="Chen L."/>
            <person name="Suen T."/>
            <person name="Chen Q."/>
            <person name="Ma K."/>
        </authorList>
    </citation>
    <scope>NUCLEOTIDE SEQUENCE [LARGE SCALE GENOMIC DNA]</scope>
    <source>
        <strain evidence="3 4">DSM 11164</strain>
    </source>
</reference>
<sequence>MNFEVLVKDIPDYKRFFSVDELDRRTDELAKKYPQIVEVSVAGFSRNGHPIKLIKIKGGSKNALLFGCPHPNEPIGAMMLDFLAEKLASDEAFRSQFDYTWYLIKVIDPDGTKLNEGWFSNPESIRRYAEHFYRPPGYLQVEWTFPVDYKTLHFHNPLPETKVLMDIIDETKPSFMYSLHNAGFGGVYYYISGEVPPLYEVYQRIPQLFNVPLSLGEPEVPYAKTLSKAVYKLFPISEEYDYLEKHASVDPAKIIKSGASSDEYASRVANTFSLVCEVPYYYDPRIEDTAETDMSRRQARRISWEKAKEHYEQIKGPFEHCASFEEAKKFAFYETLKNYIETMPAHLEAEKHWIETDPELERKATVAEVFDNLYVTQFYQSLSLGMLRRLMSSVLKVRNDEKLSKLKQHVDEMFEKKMEYLYKNLNYRAIPIKDLVAIQLLAGLYTANHLQAQGGF</sequence>
<keyword evidence="4" id="KW-1185">Reference proteome</keyword>
<dbReference type="InterPro" id="IPR000834">
    <property type="entry name" value="Peptidase_M14"/>
</dbReference>
<dbReference type="PROSITE" id="PS52035">
    <property type="entry name" value="PEPTIDASE_M14"/>
    <property type="match status" value="1"/>
</dbReference>
<evidence type="ECO:0000259" key="2">
    <source>
        <dbReference type="PROSITE" id="PS52035"/>
    </source>
</evidence>
<proteinExistence type="inferred from homology"/>
<accession>A0A0X1KR15</accession>
<comment type="similarity">
    <text evidence="1">Belongs to the peptidase M14 family.</text>
</comment>
<dbReference type="SUPFAM" id="SSF53187">
    <property type="entry name" value="Zn-dependent exopeptidases"/>
    <property type="match status" value="1"/>
</dbReference>
<dbReference type="STRING" id="1123384.AJ81_04825"/>
<dbReference type="GO" id="GO:0004181">
    <property type="term" value="F:metallocarboxypeptidase activity"/>
    <property type="evidence" value="ECO:0007669"/>
    <property type="project" value="InterPro"/>
</dbReference>
<dbReference type="OrthoDB" id="9811296at2"/>
<organism evidence="3 4">
    <name type="scientific">Pseudothermotoga hypogea DSM 11164 = NBRC 106472</name>
    <dbReference type="NCBI Taxonomy" id="1123384"/>
    <lineage>
        <taxon>Bacteria</taxon>
        <taxon>Thermotogati</taxon>
        <taxon>Thermotogota</taxon>
        <taxon>Thermotogae</taxon>
        <taxon>Thermotogales</taxon>
        <taxon>Thermotogaceae</taxon>
        <taxon>Pseudothermotoga</taxon>
    </lineage>
</organism>
<dbReference type="GO" id="GO:0008270">
    <property type="term" value="F:zinc ion binding"/>
    <property type="evidence" value="ECO:0007669"/>
    <property type="project" value="InterPro"/>
</dbReference>
<dbReference type="AlphaFoldDB" id="A0A0X1KR15"/>
<dbReference type="Gene3D" id="3.40.630.10">
    <property type="entry name" value="Zn peptidases"/>
    <property type="match status" value="1"/>
</dbReference>
<dbReference type="RefSeq" id="WP_031504904.1">
    <property type="nucleotide sequence ID" value="NC_022795.1"/>
</dbReference>